<keyword evidence="1" id="KW-0812">Transmembrane</keyword>
<keyword evidence="1" id="KW-1133">Transmembrane helix</keyword>
<dbReference type="Gene3D" id="3.40.50.1240">
    <property type="entry name" value="Phosphoglycerate mutase-like"/>
    <property type="match status" value="1"/>
</dbReference>
<proteinExistence type="predicted"/>
<dbReference type="EMBL" id="JADKFW010000014">
    <property type="protein sequence ID" value="MBK9718999.1"/>
    <property type="molecule type" value="Genomic_DNA"/>
</dbReference>
<dbReference type="AlphaFoldDB" id="A0A9D7SD47"/>
<dbReference type="Pfam" id="PF00300">
    <property type="entry name" value="His_Phos_1"/>
    <property type="match status" value="1"/>
</dbReference>
<gene>
    <name evidence="2" type="ORF">IPO85_16090</name>
</gene>
<sequence length="167" mass="19070">MIQNFKSVYLFALVIVMTNISCSSNIYLVRHADKILRVPNPHLSEAGKKRAKTLADTLRNKGISKVFSTDSNRTRETAQPTMDLNAIPLTIYRKDNLPELVSRLKSHLGSNILVVAHSEDIDDILHEFGLTLNQPITGYSRFIKISRRKFFNIKTTKRETHYGIIDE</sequence>
<protein>
    <submittedName>
        <fullName evidence="2">Histidine phosphatase family protein</fullName>
    </submittedName>
</protein>
<evidence type="ECO:0000313" key="2">
    <source>
        <dbReference type="EMBL" id="MBK9718999.1"/>
    </source>
</evidence>
<dbReference type="CDD" id="cd07040">
    <property type="entry name" value="HP"/>
    <property type="match status" value="1"/>
</dbReference>
<evidence type="ECO:0000256" key="1">
    <source>
        <dbReference type="SAM" id="Phobius"/>
    </source>
</evidence>
<accession>A0A9D7SD47</accession>
<dbReference type="SUPFAM" id="SSF53254">
    <property type="entry name" value="Phosphoglycerate mutase-like"/>
    <property type="match status" value="1"/>
</dbReference>
<keyword evidence="1" id="KW-0472">Membrane</keyword>
<comment type="caution">
    <text evidence="2">The sequence shown here is derived from an EMBL/GenBank/DDBJ whole genome shotgun (WGS) entry which is preliminary data.</text>
</comment>
<organism evidence="2 3">
    <name type="scientific">Candidatus Defluviibacterium haderslevense</name>
    <dbReference type="NCBI Taxonomy" id="2981993"/>
    <lineage>
        <taxon>Bacteria</taxon>
        <taxon>Pseudomonadati</taxon>
        <taxon>Bacteroidota</taxon>
        <taxon>Saprospiria</taxon>
        <taxon>Saprospirales</taxon>
        <taxon>Saprospiraceae</taxon>
        <taxon>Candidatus Defluviibacterium</taxon>
    </lineage>
</organism>
<feature type="transmembrane region" description="Helical" evidence="1">
    <location>
        <begin position="7"/>
        <end position="28"/>
    </location>
</feature>
<dbReference type="Proteomes" id="UP000808349">
    <property type="component" value="Unassembled WGS sequence"/>
</dbReference>
<reference evidence="2 3" key="1">
    <citation type="submission" date="2020-10" db="EMBL/GenBank/DDBJ databases">
        <title>Connecting structure to function with the recovery of over 1000 high-quality activated sludge metagenome-assembled genomes encoding full-length rRNA genes using long-read sequencing.</title>
        <authorList>
            <person name="Singleton C.M."/>
            <person name="Petriglieri F."/>
            <person name="Kristensen J.M."/>
            <person name="Kirkegaard R.H."/>
            <person name="Michaelsen T.Y."/>
            <person name="Andersen M.H."/>
            <person name="Karst S.M."/>
            <person name="Dueholm M.S."/>
            <person name="Nielsen P.H."/>
            <person name="Albertsen M."/>
        </authorList>
    </citation>
    <scope>NUCLEOTIDE SEQUENCE [LARGE SCALE GENOMIC DNA]</scope>
    <source>
        <strain evidence="2">Ribe_18-Q3-R11-54_BAT3C.373</strain>
    </source>
</reference>
<dbReference type="InterPro" id="IPR029033">
    <property type="entry name" value="His_PPase_superfam"/>
</dbReference>
<dbReference type="InterPro" id="IPR013078">
    <property type="entry name" value="His_Pase_superF_clade-1"/>
</dbReference>
<evidence type="ECO:0000313" key="3">
    <source>
        <dbReference type="Proteomes" id="UP000808349"/>
    </source>
</evidence>
<name>A0A9D7SD47_9BACT</name>